<accession>A0A9X1PFR1</accession>
<dbReference type="AlphaFoldDB" id="A0A9X1PFR1"/>
<dbReference type="GO" id="GO:0003677">
    <property type="term" value="F:DNA binding"/>
    <property type="evidence" value="ECO:0007669"/>
    <property type="project" value="InterPro"/>
</dbReference>
<dbReference type="NCBIfam" id="TIGR01764">
    <property type="entry name" value="excise"/>
    <property type="match status" value="1"/>
</dbReference>
<comment type="caution">
    <text evidence="2">The sequence shown here is derived from an EMBL/GenBank/DDBJ whole genome shotgun (WGS) entry which is preliminary data.</text>
</comment>
<reference evidence="2" key="1">
    <citation type="submission" date="2021-12" db="EMBL/GenBank/DDBJ databases">
        <title>Novel species in genus Dyadobacter.</title>
        <authorList>
            <person name="Ma C."/>
        </authorList>
    </citation>
    <scope>NUCLEOTIDE SEQUENCE</scope>
    <source>
        <strain evidence="2">CY399</strain>
    </source>
</reference>
<dbReference type="InterPro" id="IPR010093">
    <property type="entry name" value="SinI_DNA-bd"/>
</dbReference>
<protein>
    <submittedName>
        <fullName evidence="2">Helix-turn-helix domain-containing protein</fullName>
    </submittedName>
</protein>
<keyword evidence="3" id="KW-1185">Reference proteome</keyword>
<dbReference type="Pfam" id="PF12728">
    <property type="entry name" value="HTH_17"/>
    <property type="match status" value="1"/>
</dbReference>
<dbReference type="InterPro" id="IPR009061">
    <property type="entry name" value="DNA-bd_dom_put_sf"/>
</dbReference>
<dbReference type="RefSeq" id="WP_234616361.1">
    <property type="nucleotide sequence ID" value="NZ_CP098806.1"/>
</dbReference>
<sequence>MTQEFHFTTLDQEQLSILIKDSIADALQDWQHSEMNKLQLPEFSTRKEVATLLRISLPTVDDYIKRGIIEAVRISGRVRIKDSEVRKALTAIKSQRYKRR</sequence>
<organism evidence="2 3">
    <name type="scientific">Dyadobacter fanqingshengii</name>
    <dbReference type="NCBI Taxonomy" id="2906443"/>
    <lineage>
        <taxon>Bacteria</taxon>
        <taxon>Pseudomonadati</taxon>
        <taxon>Bacteroidota</taxon>
        <taxon>Cytophagia</taxon>
        <taxon>Cytophagales</taxon>
        <taxon>Spirosomataceae</taxon>
        <taxon>Dyadobacter</taxon>
    </lineage>
</organism>
<dbReference type="EMBL" id="JAJTTA010000008">
    <property type="protein sequence ID" value="MCF0043630.1"/>
    <property type="molecule type" value="Genomic_DNA"/>
</dbReference>
<evidence type="ECO:0000313" key="2">
    <source>
        <dbReference type="EMBL" id="MCF0043630.1"/>
    </source>
</evidence>
<name>A0A9X1PFR1_9BACT</name>
<evidence type="ECO:0000259" key="1">
    <source>
        <dbReference type="Pfam" id="PF12728"/>
    </source>
</evidence>
<proteinExistence type="predicted"/>
<feature type="domain" description="Helix-turn-helix" evidence="1">
    <location>
        <begin position="46"/>
        <end position="89"/>
    </location>
</feature>
<dbReference type="InterPro" id="IPR041657">
    <property type="entry name" value="HTH_17"/>
</dbReference>
<dbReference type="SUPFAM" id="SSF46955">
    <property type="entry name" value="Putative DNA-binding domain"/>
    <property type="match status" value="1"/>
</dbReference>
<dbReference type="Proteomes" id="UP001139700">
    <property type="component" value="Unassembled WGS sequence"/>
</dbReference>
<gene>
    <name evidence="2" type="ORF">LXM24_26225</name>
</gene>
<evidence type="ECO:0000313" key="3">
    <source>
        <dbReference type="Proteomes" id="UP001139700"/>
    </source>
</evidence>